<dbReference type="EMBL" id="UINC01042499">
    <property type="protein sequence ID" value="SVB45219.1"/>
    <property type="molecule type" value="Genomic_DNA"/>
</dbReference>
<keyword evidence="1" id="KW-0489">Methyltransferase</keyword>
<dbReference type="GO" id="GO:0032259">
    <property type="term" value="P:methylation"/>
    <property type="evidence" value="ECO:0007669"/>
    <property type="project" value="UniProtKB-KW"/>
</dbReference>
<evidence type="ECO:0000313" key="5">
    <source>
        <dbReference type="EMBL" id="SVB45219.1"/>
    </source>
</evidence>
<keyword evidence="2" id="KW-0808">Transferase</keyword>
<dbReference type="NCBIfam" id="NF005718">
    <property type="entry name" value="PRK07534.1"/>
    <property type="match status" value="1"/>
</dbReference>
<dbReference type="InterPro" id="IPR036589">
    <property type="entry name" value="HCY_dom_sf"/>
</dbReference>
<dbReference type="GO" id="GO:0008168">
    <property type="term" value="F:methyltransferase activity"/>
    <property type="evidence" value="ECO:0007669"/>
    <property type="project" value="UniProtKB-KW"/>
</dbReference>
<evidence type="ECO:0000259" key="4">
    <source>
        <dbReference type="PROSITE" id="PS50970"/>
    </source>
</evidence>
<evidence type="ECO:0000256" key="1">
    <source>
        <dbReference type="ARBA" id="ARBA00022603"/>
    </source>
</evidence>
<dbReference type="PROSITE" id="PS50970">
    <property type="entry name" value="HCY"/>
    <property type="match status" value="1"/>
</dbReference>
<dbReference type="SUPFAM" id="SSF82282">
    <property type="entry name" value="Homocysteine S-methyltransferase"/>
    <property type="match status" value="1"/>
</dbReference>
<protein>
    <recommendedName>
        <fullName evidence="4">Hcy-binding domain-containing protein</fullName>
    </recommendedName>
</protein>
<dbReference type="InterPro" id="IPR003726">
    <property type="entry name" value="HCY_dom"/>
</dbReference>
<name>A0A382E481_9ZZZZ</name>
<sequence length="324" mass="33310">MVGLAELLEANGFLVIDGAMGTELFAAGLTAGDPPELWNLDHPDRIRAIHQAYVDAGSDIVLTNSFGGNRHRLKLHSLEGRVPELNAAAASIGREVADAADRPVLVAGSMGPTGELIEPLGALTVAEAQEAFAEQAAGLSDGGADILWLETMSALPEVEAGVLGARSTSGLPIVVTLSFDTAGRTMMGITGEDAGALLAELGVDGIGANCGANLADTEAAVVAIHSACGDIPVVSKANAGIPVWKGAELEYDATPEVLSAHAHRLREAGVSIIGACCGSTPEHIAMIRAVLDGDRPVPDITPPVATATVGSGERTDRRRRRRRS</sequence>
<dbReference type="AlphaFoldDB" id="A0A382E481"/>
<gene>
    <name evidence="5" type="ORF">METZ01_LOCUS198073</name>
</gene>
<dbReference type="PANTHER" id="PTHR11103:SF18">
    <property type="entry name" value="SLR1189 PROTEIN"/>
    <property type="match status" value="1"/>
</dbReference>
<reference evidence="5" key="1">
    <citation type="submission" date="2018-05" db="EMBL/GenBank/DDBJ databases">
        <authorList>
            <person name="Lanie J.A."/>
            <person name="Ng W.-L."/>
            <person name="Kazmierczak K.M."/>
            <person name="Andrzejewski T.M."/>
            <person name="Davidsen T.M."/>
            <person name="Wayne K.J."/>
            <person name="Tettelin H."/>
            <person name="Glass J.I."/>
            <person name="Rusch D."/>
            <person name="Podicherti R."/>
            <person name="Tsui H.-C.T."/>
            <person name="Winkler M.E."/>
        </authorList>
    </citation>
    <scope>NUCLEOTIDE SEQUENCE</scope>
</reference>
<dbReference type="PANTHER" id="PTHR11103">
    <property type="entry name" value="SLR1189 PROTEIN"/>
    <property type="match status" value="1"/>
</dbReference>
<feature type="domain" description="Hcy-binding" evidence="4">
    <location>
        <begin position="2"/>
        <end position="291"/>
    </location>
</feature>
<evidence type="ECO:0000256" key="3">
    <source>
        <dbReference type="SAM" id="MobiDB-lite"/>
    </source>
</evidence>
<accession>A0A382E481</accession>
<proteinExistence type="predicted"/>
<evidence type="ECO:0000256" key="2">
    <source>
        <dbReference type="ARBA" id="ARBA00022679"/>
    </source>
</evidence>
<organism evidence="5">
    <name type="scientific">marine metagenome</name>
    <dbReference type="NCBI Taxonomy" id="408172"/>
    <lineage>
        <taxon>unclassified sequences</taxon>
        <taxon>metagenomes</taxon>
        <taxon>ecological metagenomes</taxon>
    </lineage>
</organism>
<feature type="region of interest" description="Disordered" evidence="3">
    <location>
        <begin position="297"/>
        <end position="324"/>
    </location>
</feature>
<dbReference type="Pfam" id="PF02574">
    <property type="entry name" value="S-methyl_trans"/>
    <property type="match status" value="1"/>
</dbReference>
<dbReference type="Gene3D" id="3.20.20.330">
    <property type="entry name" value="Homocysteine-binding-like domain"/>
    <property type="match status" value="1"/>
</dbReference>